<dbReference type="InterPro" id="IPR036047">
    <property type="entry name" value="F-box-like_dom_sf"/>
</dbReference>
<dbReference type="SUPFAM" id="SSF81383">
    <property type="entry name" value="F-box domain"/>
    <property type="match status" value="1"/>
</dbReference>
<dbReference type="PROSITE" id="PS50181">
    <property type="entry name" value="FBOX"/>
    <property type="match status" value="1"/>
</dbReference>
<evidence type="ECO:0000313" key="3">
    <source>
        <dbReference type="Proteomes" id="UP000275078"/>
    </source>
</evidence>
<gene>
    <name evidence="2" type="ORF">BJ508DRAFT_95717</name>
</gene>
<dbReference type="InterPro" id="IPR001810">
    <property type="entry name" value="F-box_dom"/>
</dbReference>
<dbReference type="Proteomes" id="UP000275078">
    <property type="component" value="Unassembled WGS sequence"/>
</dbReference>
<protein>
    <recommendedName>
        <fullName evidence="1">F-box domain-containing protein</fullName>
    </recommendedName>
</protein>
<evidence type="ECO:0000259" key="1">
    <source>
        <dbReference type="PROSITE" id="PS50181"/>
    </source>
</evidence>
<dbReference type="AlphaFoldDB" id="A0A3N4ILS1"/>
<proteinExistence type="predicted"/>
<sequence length="106" mass="11964">MDDHSSKIVFPLLDLPTELRLEIYSQCSALTLLQLSHTCASLNAEINSRPSIFKKAPGYRTNNQHTTTPALKLKITDIYRATHISEKSLITKLYPNDETFVNDETA</sequence>
<accession>A0A3N4ILS1</accession>
<reference evidence="2 3" key="1">
    <citation type="journal article" date="2018" name="Nat. Ecol. Evol.">
        <title>Pezizomycetes genomes reveal the molecular basis of ectomycorrhizal truffle lifestyle.</title>
        <authorList>
            <person name="Murat C."/>
            <person name="Payen T."/>
            <person name="Noel B."/>
            <person name="Kuo A."/>
            <person name="Morin E."/>
            <person name="Chen J."/>
            <person name="Kohler A."/>
            <person name="Krizsan K."/>
            <person name="Balestrini R."/>
            <person name="Da Silva C."/>
            <person name="Montanini B."/>
            <person name="Hainaut M."/>
            <person name="Levati E."/>
            <person name="Barry K.W."/>
            <person name="Belfiori B."/>
            <person name="Cichocki N."/>
            <person name="Clum A."/>
            <person name="Dockter R.B."/>
            <person name="Fauchery L."/>
            <person name="Guy J."/>
            <person name="Iotti M."/>
            <person name="Le Tacon F."/>
            <person name="Lindquist E.A."/>
            <person name="Lipzen A."/>
            <person name="Malagnac F."/>
            <person name="Mello A."/>
            <person name="Molinier V."/>
            <person name="Miyauchi S."/>
            <person name="Poulain J."/>
            <person name="Riccioni C."/>
            <person name="Rubini A."/>
            <person name="Sitrit Y."/>
            <person name="Splivallo R."/>
            <person name="Traeger S."/>
            <person name="Wang M."/>
            <person name="Zifcakova L."/>
            <person name="Wipf D."/>
            <person name="Zambonelli A."/>
            <person name="Paolocci F."/>
            <person name="Nowrousian M."/>
            <person name="Ottonello S."/>
            <person name="Baldrian P."/>
            <person name="Spatafora J.W."/>
            <person name="Henrissat B."/>
            <person name="Nagy L.G."/>
            <person name="Aury J.M."/>
            <person name="Wincker P."/>
            <person name="Grigoriev I.V."/>
            <person name="Bonfante P."/>
            <person name="Martin F.M."/>
        </authorList>
    </citation>
    <scope>NUCLEOTIDE SEQUENCE [LARGE SCALE GENOMIC DNA]</scope>
    <source>
        <strain evidence="2 3">RN42</strain>
    </source>
</reference>
<name>A0A3N4ILS1_ASCIM</name>
<feature type="domain" description="F-box" evidence="1">
    <location>
        <begin position="9"/>
        <end position="56"/>
    </location>
</feature>
<dbReference type="EMBL" id="ML119647">
    <property type="protein sequence ID" value="RPA87075.1"/>
    <property type="molecule type" value="Genomic_DNA"/>
</dbReference>
<keyword evidence="3" id="KW-1185">Reference proteome</keyword>
<organism evidence="2 3">
    <name type="scientific">Ascobolus immersus RN42</name>
    <dbReference type="NCBI Taxonomy" id="1160509"/>
    <lineage>
        <taxon>Eukaryota</taxon>
        <taxon>Fungi</taxon>
        <taxon>Dikarya</taxon>
        <taxon>Ascomycota</taxon>
        <taxon>Pezizomycotina</taxon>
        <taxon>Pezizomycetes</taxon>
        <taxon>Pezizales</taxon>
        <taxon>Ascobolaceae</taxon>
        <taxon>Ascobolus</taxon>
    </lineage>
</organism>
<dbReference type="Pfam" id="PF00646">
    <property type="entry name" value="F-box"/>
    <property type="match status" value="1"/>
</dbReference>
<evidence type="ECO:0000313" key="2">
    <source>
        <dbReference type="EMBL" id="RPA87075.1"/>
    </source>
</evidence>